<dbReference type="PANTHER" id="PTHR45947">
    <property type="entry name" value="SULFOQUINOVOSYL TRANSFERASE SQD2"/>
    <property type="match status" value="1"/>
</dbReference>
<dbReference type="InterPro" id="IPR028098">
    <property type="entry name" value="Glyco_trans_4-like_N"/>
</dbReference>
<reference evidence="4" key="1">
    <citation type="journal article" date="2013" name="Proc. Natl. Acad. Sci. U.S.A.">
        <title>Improving the coverage of the cyanobacterial phylum using diversity-driven genome sequencing.</title>
        <authorList>
            <person name="Shih P.M."/>
            <person name="Wu D."/>
            <person name="Latifi A."/>
            <person name="Axen S.D."/>
            <person name="Fewer D.P."/>
            <person name="Talla E."/>
            <person name="Calteau A."/>
            <person name="Cai F."/>
            <person name="Tandeau de Marsac N."/>
            <person name="Rippka R."/>
            <person name="Herdman M."/>
            <person name="Sivonen K."/>
            <person name="Coursin T."/>
            <person name="Laurent T."/>
            <person name="Goodwin L."/>
            <person name="Nolan M."/>
            <person name="Davenport K.W."/>
            <person name="Han C.S."/>
            <person name="Rubin E.M."/>
            <person name="Eisen J.A."/>
            <person name="Woyke T."/>
            <person name="Gugger M."/>
            <person name="Kerfeld C.A."/>
        </authorList>
    </citation>
    <scope>NUCLEOTIDE SEQUENCE [LARGE SCALE GENOMIC DNA]</scope>
    <source>
        <strain evidence="4">ATCC 29140 / PCC 7202</strain>
    </source>
</reference>
<name>K9YJR7_CYASC</name>
<dbReference type="STRING" id="292563.Cyast_1157"/>
<evidence type="ECO:0000313" key="3">
    <source>
        <dbReference type="EMBL" id="AFZ47124.1"/>
    </source>
</evidence>
<dbReference type="AlphaFoldDB" id="K9YJR7"/>
<keyword evidence="3" id="KW-0808">Transferase</keyword>
<dbReference type="HOGENOM" id="CLU_009583_2_1_3"/>
<gene>
    <name evidence="3" type="ordered locus">Cyast_1157</name>
</gene>
<evidence type="ECO:0000313" key="4">
    <source>
        <dbReference type="Proteomes" id="UP000010483"/>
    </source>
</evidence>
<dbReference type="Gene3D" id="3.40.50.2000">
    <property type="entry name" value="Glycogen Phosphorylase B"/>
    <property type="match status" value="2"/>
</dbReference>
<dbReference type="EMBL" id="CP003940">
    <property type="protein sequence ID" value="AFZ47124.1"/>
    <property type="molecule type" value="Genomic_DNA"/>
</dbReference>
<organism evidence="3 4">
    <name type="scientific">Cyanobacterium stanieri (strain ATCC 29140 / PCC 7202)</name>
    <dbReference type="NCBI Taxonomy" id="292563"/>
    <lineage>
        <taxon>Bacteria</taxon>
        <taxon>Bacillati</taxon>
        <taxon>Cyanobacteriota</taxon>
        <taxon>Cyanophyceae</taxon>
        <taxon>Oscillatoriophycideae</taxon>
        <taxon>Chroococcales</taxon>
        <taxon>Geminocystaceae</taxon>
        <taxon>Cyanobacterium</taxon>
    </lineage>
</organism>
<evidence type="ECO:0000259" key="2">
    <source>
        <dbReference type="Pfam" id="PF13579"/>
    </source>
</evidence>
<sequence length="394" mass="44287">MKILQIIPAISLVYGGPSQVILDLCEALAKQGQDVTIITTNANGDQGQPPLDVPLQSVVQRDGYQIIYFNCSPFRRYKFSLDLLRWLWVHGDDYDVAHIHALFSPVTTMAASICRWKGLPYILRPLGTLDPKDLRKKQGLKYIYGNLLEKPNLRGSVGVHFTSGQEADVSDDFGANINRLVVPLGVKIIDRPIDDNFIYGKYGIPSDKPLLLFMSRIEPKKGLNFLIPALERLLNQGYDFHFVLAGANPQDREYERSIAQRVTSSSLSAHSTVTGFVTGDDKVALLQKADLFLLPSFYENFGIAVVEAIAFNTPVIISDQVYIYQEIQKARAGWVCRLDEDDLLQKLILALEDKQERHTRGINGFNLAQQKYSWSAIALKLIEIYKSGANITRR</sequence>
<feature type="domain" description="Glycosyltransferase subfamily 4-like N-terminal" evidence="2">
    <location>
        <begin position="15"/>
        <end position="185"/>
    </location>
</feature>
<dbReference type="InterPro" id="IPR001296">
    <property type="entry name" value="Glyco_trans_1"/>
</dbReference>
<dbReference type="Pfam" id="PF13579">
    <property type="entry name" value="Glyco_trans_4_4"/>
    <property type="match status" value="1"/>
</dbReference>
<evidence type="ECO:0000259" key="1">
    <source>
        <dbReference type="Pfam" id="PF00534"/>
    </source>
</evidence>
<dbReference type="PANTHER" id="PTHR45947:SF3">
    <property type="entry name" value="SULFOQUINOVOSYL TRANSFERASE SQD2"/>
    <property type="match status" value="1"/>
</dbReference>
<dbReference type="SUPFAM" id="SSF53756">
    <property type="entry name" value="UDP-Glycosyltransferase/glycogen phosphorylase"/>
    <property type="match status" value="1"/>
</dbReference>
<dbReference type="eggNOG" id="COG0438">
    <property type="taxonomic scope" value="Bacteria"/>
</dbReference>
<keyword evidence="4" id="KW-1185">Reference proteome</keyword>
<dbReference type="Proteomes" id="UP000010483">
    <property type="component" value="Chromosome"/>
</dbReference>
<dbReference type="GO" id="GO:0016757">
    <property type="term" value="F:glycosyltransferase activity"/>
    <property type="evidence" value="ECO:0007669"/>
    <property type="project" value="InterPro"/>
</dbReference>
<dbReference type="NCBIfam" id="NF038295">
    <property type="entry name" value="EPS_HpsP"/>
    <property type="match status" value="1"/>
</dbReference>
<protein>
    <submittedName>
        <fullName evidence="3">Glycosyl transferase group 1</fullName>
    </submittedName>
</protein>
<dbReference type="KEGG" id="csn:Cyast_1157"/>
<feature type="domain" description="Glycosyl transferase family 1" evidence="1">
    <location>
        <begin position="200"/>
        <end position="364"/>
    </location>
</feature>
<dbReference type="BioCyc" id="CSTA292563:G1353-1165-MONOMER"/>
<dbReference type="Pfam" id="PF00534">
    <property type="entry name" value="Glycos_transf_1"/>
    <property type="match status" value="1"/>
</dbReference>
<accession>K9YJR7</accession>
<proteinExistence type="predicted"/>
<dbReference type="CDD" id="cd03821">
    <property type="entry name" value="GT4_Bme6-like"/>
    <property type="match status" value="1"/>
</dbReference>
<dbReference type="InterPro" id="IPR050194">
    <property type="entry name" value="Glycosyltransferase_grp1"/>
</dbReference>